<keyword evidence="3" id="KW-1185">Reference proteome</keyword>
<feature type="transmembrane region" description="Helical" evidence="1">
    <location>
        <begin position="56"/>
        <end position="75"/>
    </location>
</feature>
<dbReference type="PATRIC" id="fig|656179.3.peg.808"/>
<dbReference type="EMBL" id="CP011807">
    <property type="protein sequence ID" value="AKM29429.1"/>
    <property type="molecule type" value="Genomic_DNA"/>
</dbReference>
<keyword evidence="1" id="KW-1133">Transmembrane helix</keyword>
<dbReference type="Proteomes" id="UP000035651">
    <property type="component" value="Chromosome"/>
</dbReference>
<dbReference type="KEGG" id="pfg:AB870_03680"/>
<dbReference type="AlphaFoldDB" id="A0A0H3WN98"/>
<proteinExistence type="predicted"/>
<keyword evidence="1" id="KW-0812">Transmembrane</keyword>
<name>A0A0H3WN98_9BURK</name>
<evidence type="ECO:0000256" key="1">
    <source>
        <dbReference type="SAM" id="Phobius"/>
    </source>
</evidence>
<keyword evidence="1" id="KW-0472">Membrane</keyword>
<organism evidence="2 3">
    <name type="scientific">Pandoraea faecigallinarum</name>
    <dbReference type="NCBI Taxonomy" id="656179"/>
    <lineage>
        <taxon>Bacteria</taxon>
        <taxon>Pseudomonadati</taxon>
        <taxon>Pseudomonadota</taxon>
        <taxon>Betaproteobacteria</taxon>
        <taxon>Burkholderiales</taxon>
        <taxon>Burkholderiaceae</taxon>
        <taxon>Pandoraea</taxon>
    </lineage>
</organism>
<reference evidence="2" key="1">
    <citation type="submission" date="2016-06" db="EMBL/GenBank/DDBJ databases">
        <title>Complete Genome Sequence of Pandoraea faecigallinarum DSM-23572.</title>
        <authorList>
            <person name="Yong D."/>
            <person name="Ee R."/>
            <person name="Lim Y.-L."/>
            <person name="Yin W.-F."/>
            <person name="Chan K.-G."/>
        </authorList>
    </citation>
    <scope>NUCLEOTIDE SEQUENCE</scope>
    <source>
        <strain evidence="2">DSM 23572</strain>
    </source>
</reference>
<accession>A0A0H3WN98</accession>
<evidence type="ECO:0000313" key="2">
    <source>
        <dbReference type="EMBL" id="AKM29429.1"/>
    </source>
</evidence>
<sequence length="180" mass="19813">MGQIVDAVLKAFDKLSKANIATFGVFIASVAALNLPRIAQLFGSDVGAGVPVEWRWIAWLVAVFSVTVLVCDIAARGWRLGATAAAKTIHSIKWSPRFTPLTGSEEWIFESWTPSLPPMTIGRIEEVVGPFIKSVDLHKTMETLIERGYFSRSTAGYISLTKAGLDELYRRKLTSKKESP</sequence>
<protein>
    <submittedName>
        <fullName evidence="2">Uncharacterized protein</fullName>
    </submittedName>
</protein>
<gene>
    <name evidence="2" type="ORF">AB870_03680</name>
</gene>
<evidence type="ECO:0000313" key="3">
    <source>
        <dbReference type="Proteomes" id="UP000035651"/>
    </source>
</evidence>
<feature type="transmembrane region" description="Helical" evidence="1">
    <location>
        <begin position="18"/>
        <end position="36"/>
    </location>
</feature>